<reference evidence="2 3" key="1">
    <citation type="journal article" date="2019" name="Int. J. Syst. Evol. Microbiol.">
        <title>The Global Catalogue of Microorganisms (GCM) 10K type strain sequencing project: providing services to taxonomists for standard genome sequencing and annotation.</title>
        <authorList>
            <consortium name="The Broad Institute Genomics Platform"/>
            <consortium name="The Broad Institute Genome Sequencing Center for Infectious Disease"/>
            <person name="Wu L."/>
            <person name="Ma J."/>
        </authorList>
    </citation>
    <scope>NUCLEOTIDE SEQUENCE [LARGE SCALE GENOMIC DNA]</scope>
    <source>
        <strain evidence="2 3">JCM 14545</strain>
    </source>
</reference>
<feature type="transmembrane region" description="Helical" evidence="1">
    <location>
        <begin position="143"/>
        <end position="163"/>
    </location>
</feature>
<feature type="transmembrane region" description="Helical" evidence="1">
    <location>
        <begin position="70"/>
        <end position="93"/>
    </location>
</feature>
<sequence length="393" mass="42938">MDQHDRDIAEQWFRRRGLPAVVKGKPAQLLVRIVPGEVFLLLFLGFSAGVAAILDRSEEDLDRLMKTGEFALLFIGLLLCLAVLPPLGAWFAAKWVRMRVLDRRGTATAAVVAAVFVVVNPVVDRLTPPHYSLPGGAAVQVGLLVALLVAAFFGGGSILGWALRAAFRQLGRLGDLTSRALPLLLLFTVFGFYTTEIWQVAAELSRHQMWLVVGLFSVIAILFLMSTLSDEVHSLTGKDAVEPEPGKLDGTPFAAGAATEAPSAPLRKLERWNLVLVLVLTQILQTLVLSVLTFVFFVVFGVITIKDSVIKAWIGHDPTTGKLFGFEVPPPNELLQVSLFIAAFSALYFAAAAVTDSNYRRSFFDPLVRHMATSLAARDIYLARLRADRSTVD</sequence>
<keyword evidence="3" id="KW-1185">Reference proteome</keyword>
<keyword evidence="1" id="KW-0472">Membrane</keyword>
<feature type="transmembrane region" description="Helical" evidence="1">
    <location>
        <begin position="274"/>
        <end position="303"/>
    </location>
</feature>
<evidence type="ECO:0000313" key="3">
    <source>
        <dbReference type="Proteomes" id="UP001501116"/>
    </source>
</evidence>
<gene>
    <name evidence="2" type="ORF">GCM10009754_45730</name>
</gene>
<accession>A0ABN2REC5</accession>
<proteinExistence type="predicted"/>
<feature type="transmembrane region" description="Helical" evidence="1">
    <location>
        <begin position="33"/>
        <end position="54"/>
    </location>
</feature>
<evidence type="ECO:0000256" key="1">
    <source>
        <dbReference type="SAM" id="Phobius"/>
    </source>
</evidence>
<keyword evidence="1" id="KW-0812">Transmembrane</keyword>
<feature type="transmembrane region" description="Helical" evidence="1">
    <location>
        <begin position="334"/>
        <end position="354"/>
    </location>
</feature>
<dbReference type="Proteomes" id="UP001501116">
    <property type="component" value="Unassembled WGS sequence"/>
</dbReference>
<evidence type="ECO:0008006" key="4">
    <source>
        <dbReference type="Google" id="ProtNLM"/>
    </source>
</evidence>
<evidence type="ECO:0000313" key="2">
    <source>
        <dbReference type="EMBL" id="GAA1967807.1"/>
    </source>
</evidence>
<protein>
    <recommendedName>
        <fullName evidence="4">Integral membrane protein</fullName>
    </recommendedName>
</protein>
<comment type="caution">
    <text evidence="2">The sequence shown here is derived from an EMBL/GenBank/DDBJ whole genome shotgun (WGS) entry which is preliminary data.</text>
</comment>
<dbReference type="RefSeq" id="WP_344422249.1">
    <property type="nucleotide sequence ID" value="NZ_BAAANN010000018.1"/>
</dbReference>
<feature type="transmembrane region" description="Helical" evidence="1">
    <location>
        <begin position="183"/>
        <end position="201"/>
    </location>
</feature>
<feature type="transmembrane region" description="Helical" evidence="1">
    <location>
        <begin position="207"/>
        <end position="228"/>
    </location>
</feature>
<keyword evidence="1" id="KW-1133">Transmembrane helix</keyword>
<organism evidence="2 3">
    <name type="scientific">Amycolatopsis minnesotensis</name>
    <dbReference type="NCBI Taxonomy" id="337894"/>
    <lineage>
        <taxon>Bacteria</taxon>
        <taxon>Bacillati</taxon>
        <taxon>Actinomycetota</taxon>
        <taxon>Actinomycetes</taxon>
        <taxon>Pseudonocardiales</taxon>
        <taxon>Pseudonocardiaceae</taxon>
        <taxon>Amycolatopsis</taxon>
    </lineage>
</organism>
<name>A0ABN2REC5_9PSEU</name>
<feature type="transmembrane region" description="Helical" evidence="1">
    <location>
        <begin position="105"/>
        <end position="123"/>
    </location>
</feature>
<dbReference type="EMBL" id="BAAANN010000018">
    <property type="protein sequence ID" value="GAA1967807.1"/>
    <property type="molecule type" value="Genomic_DNA"/>
</dbReference>